<name>A0ACC1RW82_9HYPO</name>
<keyword evidence="2" id="KW-1185">Reference proteome</keyword>
<comment type="caution">
    <text evidence="1">The sequence shown here is derived from an EMBL/GenBank/DDBJ whole genome shotgun (WGS) entry which is preliminary data.</text>
</comment>
<protein>
    <submittedName>
        <fullName evidence="1">Uncharacterized protein</fullName>
    </submittedName>
</protein>
<evidence type="ECO:0000313" key="2">
    <source>
        <dbReference type="Proteomes" id="UP001148629"/>
    </source>
</evidence>
<dbReference type="EMBL" id="JANRMS010001621">
    <property type="protein sequence ID" value="KAJ3527057.1"/>
    <property type="molecule type" value="Genomic_DNA"/>
</dbReference>
<reference evidence="1" key="1">
    <citation type="submission" date="2022-08" db="EMBL/GenBank/DDBJ databases">
        <title>Genome Sequence of Fusarium decemcellulare.</title>
        <authorList>
            <person name="Buettner E."/>
        </authorList>
    </citation>
    <scope>NUCLEOTIDE SEQUENCE</scope>
    <source>
        <strain evidence="1">Babe19</strain>
    </source>
</reference>
<organism evidence="1 2">
    <name type="scientific">Fusarium decemcellulare</name>
    <dbReference type="NCBI Taxonomy" id="57161"/>
    <lineage>
        <taxon>Eukaryota</taxon>
        <taxon>Fungi</taxon>
        <taxon>Dikarya</taxon>
        <taxon>Ascomycota</taxon>
        <taxon>Pezizomycotina</taxon>
        <taxon>Sordariomycetes</taxon>
        <taxon>Hypocreomycetidae</taxon>
        <taxon>Hypocreales</taxon>
        <taxon>Nectriaceae</taxon>
        <taxon>Fusarium</taxon>
        <taxon>Fusarium decemcellulare species complex</taxon>
    </lineage>
</organism>
<sequence>MDAEETLQQRRRRLAQVSRACEACRLRKIRCDRSNPCSNCRNANLACQTVNPRADGGSKKDRIAQLEERVKYLQDRLVATESQANSTNTTPGSSNHPPPSNAPSKNTQYEPFVVDKGDVYEGSSSFSNQSVEASDISQSKIVASDVYSQHNLDCISTQLNSLLRPSDSRPFAEDYQFSAGVSFQDRPAMDPLPSGLVVSILQQLRVHRPIFLTSFLVNDPSLLETLCRQAYYTTTPLSMGQSTRMYGILYYVLKEFILLENPVSKQYDLTVHVSTCEKNFTRGIQTYTTLAMPCFDNVFGLTLGITKAQEEGKPFLSCTLLAAAASHCRMLGYCQEATYGKHQAYRADQMRRVFWSIYMVDKNISLLQGRPSYLQDSEVDTWHPRISPDPTVKPWDELLILGIKLAKLQGQVYDQLYSATARHVPLAQKTKVIDQLSANLRSWHTELGEIDSSHLKHPQVFELSKKSWDVMYSSTMTLILIKASTTDEEGGISPACLQAARAGLQSHLACFSSYKTTDSPGLVSEGEYASWVLHQSSLSPFIAVFLHTIAANSMEDLGLLDDVVIVLERVSGVSNACQNLFKVCSTFARLGRALVEARLSSPGSHNQAEDALQLLNDPNPASQFGLETFEGLFGAGMLEQLTSHEAYSFSAMMDTWANDGTDALDEV</sequence>
<gene>
    <name evidence="1" type="ORF">NM208_g10895</name>
</gene>
<proteinExistence type="predicted"/>
<evidence type="ECO:0000313" key="1">
    <source>
        <dbReference type="EMBL" id="KAJ3527057.1"/>
    </source>
</evidence>
<dbReference type="Proteomes" id="UP001148629">
    <property type="component" value="Unassembled WGS sequence"/>
</dbReference>
<accession>A0ACC1RW82</accession>